<gene>
    <name evidence="3" type="primary">LOC109478930</name>
</gene>
<sequence>MKDLTRTIVLVIIITIQVPPCLITGQSVEAPTEAVPVVTPGSTDGGTGSDQTTTGVYDVTSHVTNSRETNTTLLRTRLLDFMTLPRENGSSTDKPVTFSLTNSSKDLDLNATAKTQMTATSDSVENVSLSYLHDANHTTLATTGVYVTSHMTNSRENDTTPFNNWIVRRRNRQRDKYDTTADGTCRLCDITKRKFDI</sequence>
<keyword evidence="2" id="KW-1185">Reference proteome</keyword>
<dbReference type="Proteomes" id="UP000515135">
    <property type="component" value="Unplaced"/>
</dbReference>
<organism evidence="2 3">
    <name type="scientific">Branchiostoma belcheri</name>
    <name type="common">Amphioxus</name>
    <dbReference type="NCBI Taxonomy" id="7741"/>
    <lineage>
        <taxon>Eukaryota</taxon>
        <taxon>Metazoa</taxon>
        <taxon>Chordata</taxon>
        <taxon>Cephalochordata</taxon>
        <taxon>Leptocardii</taxon>
        <taxon>Amphioxiformes</taxon>
        <taxon>Branchiostomatidae</taxon>
        <taxon>Branchiostoma</taxon>
    </lineage>
</organism>
<feature type="chain" id="PRO_5028325144" evidence="1">
    <location>
        <begin position="26"/>
        <end position="197"/>
    </location>
</feature>
<dbReference type="AlphaFoldDB" id="A0A6P4ZQG4"/>
<dbReference type="GeneID" id="109478930"/>
<evidence type="ECO:0000313" key="3">
    <source>
        <dbReference type="RefSeq" id="XP_019636294.1"/>
    </source>
</evidence>
<accession>A0A6P4ZQG4</accession>
<dbReference type="KEGG" id="bbel:109478930"/>
<dbReference type="RefSeq" id="XP_019636294.1">
    <property type="nucleotide sequence ID" value="XM_019780735.1"/>
</dbReference>
<name>A0A6P4ZQG4_BRABE</name>
<protein>
    <submittedName>
        <fullName evidence="3">Uncharacterized protein LOC109478930</fullName>
    </submittedName>
</protein>
<feature type="signal peptide" evidence="1">
    <location>
        <begin position="1"/>
        <end position="25"/>
    </location>
</feature>
<evidence type="ECO:0000256" key="1">
    <source>
        <dbReference type="SAM" id="SignalP"/>
    </source>
</evidence>
<reference evidence="3" key="1">
    <citation type="submission" date="2025-08" db="UniProtKB">
        <authorList>
            <consortium name="RefSeq"/>
        </authorList>
    </citation>
    <scope>IDENTIFICATION</scope>
    <source>
        <tissue evidence="3">Gonad</tissue>
    </source>
</reference>
<proteinExistence type="predicted"/>
<keyword evidence="1" id="KW-0732">Signal</keyword>
<evidence type="ECO:0000313" key="2">
    <source>
        <dbReference type="Proteomes" id="UP000515135"/>
    </source>
</evidence>